<reference evidence="10 11" key="1">
    <citation type="submission" date="2019-06" db="EMBL/GenBank/DDBJ databases">
        <authorList>
            <person name="Li F."/>
        </authorList>
    </citation>
    <scope>NUCLEOTIDE SEQUENCE [LARGE SCALE GENOMIC DNA]</scope>
    <source>
        <strain evidence="10 11">10F1D-1</strain>
    </source>
</reference>
<evidence type="ECO:0000259" key="9">
    <source>
        <dbReference type="PROSITE" id="PS50146"/>
    </source>
</evidence>
<dbReference type="InterPro" id="IPR017438">
    <property type="entry name" value="ATP-NAD_kinase_N"/>
</dbReference>
<accession>A0A506XZ93</accession>
<keyword evidence="7" id="KW-0443">Lipid metabolism</keyword>
<dbReference type="GO" id="GO:0004143">
    <property type="term" value="F:ATP-dependent diacylglycerol kinase activity"/>
    <property type="evidence" value="ECO:0007669"/>
    <property type="project" value="TreeGrafter"/>
</dbReference>
<dbReference type="InterPro" id="IPR001206">
    <property type="entry name" value="Diacylglycerol_kinase_cat_dom"/>
</dbReference>
<dbReference type="Gene3D" id="3.40.50.10330">
    <property type="entry name" value="Probable inorganic polyphosphate/atp-NAD kinase, domain 1"/>
    <property type="match status" value="1"/>
</dbReference>
<evidence type="ECO:0000256" key="3">
    <source>
        <dbReference type="ARBA" id="ARBA00022679"/>
    </source>
</evidence>
<dbReference type="GO" id="GO:0008654">
    <property type="term" value="P:phospholipid biosynthetic process"/>
    <property type="evidence" value="ECO:0007669"/>
    <property type="project" value="UniProtKB-KW"/>
</dbReference>
<dbReference type="PROSITE" id="PS50146">
    <property type="entry name" value="DAGK"/>
    <property type="match status" value="1"/>
</dbReference>
<evidence type="ECO:0000256" key="6">
    <source>
        <dbReference type="ARBA" id="ARBA00022840"/>
    </source>
</evidence>
<dbReference type="PANTHER" id="PTHR12358">
    <property type="entry name" value="SPHINGOSINE KINASE"/>
    <property type="match status" value="1"/>
</dbReference>
<dbReference type="Proteomes" id="UP000316252">
    <property type="component" value="Unassembled WGS sequence"/>
</dbReference>
<evidence type="ECO:0000313" key="10">
    <source>
        <dbReference type="EMBL" id="TPW75052.1"/>
    </source>
</evidence>
<comment type="caution">
    <text evidence="10">The sequence shown here is derived from an EMBL/GenBank/DDBJ whole genome shotgun (WGS) entry which is preliminary data.</text>
</comment>
<dbReference type="InterPro" id="IPR045540">
    <property type="entry name" value="YegS/DAGK_C"/>
</dbReference>
<evidence type="ECO:0000256" key="7">
    <source>
        <dbReference type="ARBA" id="ARBA00023209"/>
    </source>
</evidence>
<comment type="cofactor">
    <cofactor evidence="1">
        <name>Mg(2+)</name>
        <dbReference type="ChEBI" id="CHEBI:18420"/>
    </cofactor>
</comment>
<evidence type="ECO:0000256" key="2">
    <source>
        <dbReference type="ARBA" id="ARBA00005983"/>
    </source>
</evidence>
<comment type="similarity">
    <text evidence="2">Belongs to the diacylglycerol/lipid kinase family.</text>
</comment>
<keyword evidence="3" id="KW-0808">Transferase</keyword>
<dbReference type="EMBL" id="VHQG01000003">
    <property type="protein sequence ID" value="TPW75052.1"/>
    <property type="molecule type" value="Genomic_DNA"/>
</dbReference>
<dbReference type="PANTHER" id="PTHR12358:SF106">
    <property type="entry name" value="LIPID KINASE YEGS"/>
    <property type="match status" value="1"/>
</dbReference>
<dbReference type="InterPro" id="IPR016064">
    <property type="entry name" value="NAD/diacylglycerol_kinase_sf"/>
</dbReference>
<gene>
    <name evidence="10" type="ORF">FJ657_12620</name>
</gene>
<evidence type="ECO:0000256" key="5">
    <source>
        <dbReference type="ARBA" id="ARBA00022777"/>
    </source>
</evidence>
<dbReference type="SUPFAM" id="SSF111331">
    <property type="entry name" value="NAD kinase/diacylglycerol kinase-like"/>
    <property type="match status" value="1"/>
</dbReference>
<organism evidence="10 11">
    <name type="scientific">Schumannella soli</name>
    <dbReference type="NCBI Taxonomy" id="2590779"/>
    <lineage>
        <taxon>Bacteria</taxon>
        <taxon>Bacillati</taxon>
        <taxon>Actinomycetota</taxon>
        <taxon>Actinomycetes</taxon>
        <taxon>Micrococcales</taxon>
        <taxon>Microbacteriaceae</taxon>
        <taxon>Schumannella</taxon>
    </lineage>
</organism>
<keyword evidence="7" id="KW-0444">Lipid biosynthesis</keyword>
<evidence type="ECO:0000256" key="4">
    <source>
        <dbReference type="ARBA" id="ARBA00022741"/>
    </source>
</evidence>
<protein>
    <submittedName>
        <fullName evidence="10">Diacylglycerol kinase</fullName>
    </submittedName>
</protein>
<dbReference type="Gene3D" id="2.60.200.40">
    <property type="match status" value="1"/>
</dbReference>
<dbReference type="GO" id="GO:0005886">
    <property type="term" value="C:plasma membrane"/>
    <property type="evidence" value="ECO:0007669"/>
    <property type="project" value="TreeGrafter"/>
</dbReference>
<keyword evidence="6" id="KW-0067">ATP-binding</keyword>
<dbReference type="InterPro" id="IPR050187">
    <property type="entry name" value="Lipid_Phosphate_FormReg"/>
</dbReference>
<dbReference type="OrthoDB" id="142078at2"/>
<evidence type="ECO:0000256" key="8">
    <source>
        <dbReference type="ARBA" id="ARBA00023264"/>
    </source>
</evidence>
<keyword evidence="11" id="KW-1185">Reference proteome</keyword>
<keyword evidence="8" id="KW-1208">Phospholipid metabolism</keyword>
<name>A0A506XZ93_9MICO</name>
<evidence type="ECO:0000313" key="11">
    <source>
        <dbReference type="Proteomes" id="UP000316252"/>
    </source>
</evidence>
<dbReference type="RefSeq" id="WP_141164081.1">
    <property type="nucleotide sequence ID" value="NZ_VHQG01000003.1"/>
</dbReference>
<keyword evidence="5 10" id="KW-0418">Kinase</keyword>
<keyword evidence="4" id="KW-0547">Nucleotide-binding</keyword>
<dbReference type="GO" id="GO:0005524">
    <property type="term" value="F:ATP binding"/>
    <property type="evidence" value="ECO:0007669"/>
    <property type="project" value="UniProtKB-KW"/>
</dbReference>
<dbReference type="Pfam" id="PF19279">
    <property type="entry name" value="YegS_C"/>
    <property type="match status" value="1"/>
</dbReference>
<feature type="domain" description="DAGKc" evidence="9">
    <location>
        <begin position="6"/>
        <end position="140"/>
    </location>
</feature>
<dbReference type="AlphaFoldDB" id="A0A506XZ93"/>
<dbReference type="Pfam" id="PF00781">
    <property type="entry name" value="DAGK_cat"/>
    <property type="match status" value="1"/>
</dbReference>
<proteinExistence type="inferred from homology"/>
<dbReference type="SMART" id="SM00046">
    <property type="entry name" value="DAGKc"/>
    <property type="match status" value="1"/>
</dbReference>
<evidence type="ECO:0000256" key="1">
    <source>
        <dbReference type="ARBA" id="ARBA00001946"/>
    </source>
</evidence>
<keyword evidence="7" id="KW-0594">Phospholipid biosynthesis</keyword>
<sequence length="308" mass="32911">MPRDDDRPRRVVVAINPSASFGAKSTVGPALVATLRASGHDVTSLTEPDFEQLIASAERAIRSKPDAFVVVGGDGMVNLAANLLARTKVPMGLVPSGTGNDMARGLGIPHDDTEAAIRHLDAALKRPPRTIDAALMRFTDAKTGTATEKWFACMLSAGFDAIVNERANNMRNPKGPSRYILAMLIELLKLKPIRYRLEIDGRPLETAASLVAVGNAISLGGGMKLTPDAQVDDGVLDVAVVQPLSRLGFLKLFPSVFKGTHVRDKRVAIYPAKRVRIEADVVAYADGERVAPLPIDVEVVPGALRVLA</sequence>